<dbReference type="CDD" id="cd11592">
    <property type="entry name" value="Agmatinase_PAH"/>
    <property type="match status" value="1"/>
</dbReference>
<feature type="region of interest" description="Disordered" evidence="5">
    <location>
        <begin position="249"/>
        <end position="269"/>
    </location>
</feature>
<feature type="compositionally biased region" description="Basic and acidic residues" evidence="5">
    <location>
        <begin position="355"/>
        <end position="367"/>
    </location>
</feature>
<comment type="similarity">
    <text evidence="1">Belongs to the arginase family. Agmatinase subfamily.</text>
</comment>
<dbReference type="Gene3D" id="3.40.800.10">
    <property type="entry name" value="Ureohydrolase domain"/>
    <property type="match status" value="1"/>
</dbReference>
<evidence type="ECO:0000256" key="1">
    <source>
        <dbReference type="ARBA" id="ARBA00009227"/>
    </source>
</evidence>
<evidence type="ECO:0000313" key="7">
    <source>
        <dbReference type="EMBL" id="TPX11801.1"/>
    </source>
</evidence>
<name>A0A507B418_9PEZI</name>
<dbReference type="Proteomes" id="UP000319257">
    <property type="component" value="Unassembled WGS sequence"/>
</dbReference>
<dbReference type="RefSeq" id="XP_030993512.1">
    <property type="nucleotide sequence ID" value="XM_031142293.1"/>
</dbReference>
<dbReference type="SUPFAM" id="SSF52768">
    <property type="entry name" value="Arginase/deacetylase"/>
    <property type="match status" value="1"/>
</dbReference>
<dbReference type="PROSITE" id="PS01053">
    <property type="entry name" value="ARGINASE_1"/>
    <property type="match status" value="1"/>
</dbReference>
<keyword evidence="8" id="KW-1185">Reference proteome</keyword>
<dbReference type="Pfam" id="PF00179">
    <property type="entry name" value="UQ_con"/>
    <property type="match status" value="1"/>
</dbReference>
<evidence type="ECO:0000259" key="6">
    <source>
        <dbReference type="PROSITE" id="PS50127"/>
    </source>
</evidence>
<organism evidence="7 8">
    <name type="scientific">Thyridium curvatum</name>
    <dbReference type="NCBI Taxonomy" id="1093900"/>
    <lineage>
        <taxon>Eukaryota</taxon>
        <taxon>Fungi</taxon>
        <taxon>Dikarya</taxon>
        <taxon>Ascomycota</taxon>
        <taxon>Pezizomycotina</taxon>
        <taxon>Sordariomycetes</taxon>
        <taxon>Sordariomycetidae</taxon>
        <taxon>Thyridiales</taxon>
        <taxon>Thyridiaceae</taxon>
        <taxon>Thyridium</taxon>
    </lineage>
</organism>
<comment type="caution">
    <text evidence="7">The sequence shown here is derived from an EMBL/GenBank/DDBJ whole genome shotgun (WGS) entry which is preliminary data.</text>
</comment>
<dbReference type="InterPro" id="IPR023696">
    <property type="entry name" value="Ureohydrolase_dom_sf"/>
</dbReference>
<dbReference type="OrthoDB" id="288726at2759"/>
<dbReference type="InterPro" id="IPR020855">
    <property type="entry name" value="Ureohydrolase_Mn_BS"/>
</dbReference>
<dbReference type="Pfam" id="PF00491">
    <property type="entry name" value="Arginase"/>
    <property type="match status" value="1"/>
</dbReference>
<evidence type="ECO:0000256" key="5">
    <source>
        <dbReference type="SAM" id="MobiDB-lite"/>
    </source>
</evidence>
<dbReference type="SUPFAM" id="SSF54495">
    <property type="entry name" value="UBC-like"/>
    <property type="match status" value="1"/>
</dbReference>
<dbReference type="SMART" id="SM00212">
    <property type="entry name" value="UBCc"/>
    <property type="match status" value="1"/>
</dbReference>
<feature type="domain" description="UBC core" evidence="6">
    <location>
        <begin position="389"/>
        <end position="562"/>
    </location>
</feature>
<dbReference type="PROSITE" id="PS51409">
    <property type="entry name" value="ARGINASE_2"/>
    <property type="match status" value="1"/>
</dbReference>
<evidence type="ECO:0000256" key="2">
    <source>
        <dbReference type="ARBA" id="ARBA00022723"/>
    </source>
</evidence>
<gene>
    <name evidence="7" type="ORF">E0L32_007538</name>
</gene>
<accession>A0A507B418</accession>
<dbReference type="Gene3D" id="3.10.110.10">
    <property type="entry name" value="Ubiquitin Conjugating Enzyme"/>
    <property type="match status" value="1"/>
</dbReference>
<keyword evidence="3 4" id="KW-0378">Hydrolase</keyword>
<dbReference type="PRINTS" id="PR00116">
    <property type="entry name" value="ARGINASE"/>
</dbReference>
<dbReference type="InParanoid" id="A0A507B418"/>
<dbReference type="GeneID" id="41974985"/>
<sequence length="946" mass="103936">MDPLSITASVAGILTASVKILGVLTLLHDAPAFVTAIGVEVNHIRIVVAALRKFLDRTRRLPPGRAALIQVDDVVAILTQTVLTFSELEGFVRSAASRSTLLRLRSRISWPWQQAGADRLLNRLQQHKMTLSLVLQIIQCNSDLDAEEFATSLQDQVENQVQGSPDLLKRLEQLEPLPDDIDAKTLSGDLKPTEEQVEDVDTEEEGCPGHASFPQPNFEIIPPSTNIDIGAPALYDISQTVDLMDKSPSLTSQKPSIEMPPSRPITTPGMLPRRFEVILSTTRVYNRVRHRGIDDATSIISFRSRGWSVLTGVSLARVSAISVINLPLSDAEVRRFLDLANSKPKKKNRPPPSDIRLDPRRIPRKLDPPALHSTPKIVQDEAASSRADSGQLRVIRELDGLISNPPKSVFAQEVTDDLQMEWQAGITGPPDSPYHGGIWLLRIRFEHAYPRVAPEISFTTRIYHPNVDQNGQISLDMLNQPWSSSINMRQGASSSLPSPCPPPLHHALGSTDNALSVLLRIWLLLYDPQLDIALVPEIAETYTNDRERFDRTAREWTKGFSTFGVAGVLGCGSHNHDDREWSAEELEELEAKWGTDWSFSGISTFAHLPHVKCLTNPSQEFDIGIIGAPFDTAVSYRPGARFGPRAIRAASARQISFRAYNPRANINPYQSWAKVIDCGDIPVTPFDNAVAVRQMEAAFSELGSRRTASSLLRRPKLLTLGGDHSLALPALRALHAHYGPIRVLHFDAHLDTWSPDKYPSAWASEQSRFTHGSMFWLAGREGLLSNTSSSLHAGLRTRLSGTDAADWDEDSAQGWVRIAADDIDDVGGARGVARAIMDNFGAADPVYLSVDIDVLDPAFAPGTGTPEPGGWTTRELIRILRGIEDLNIVGADVVEVSPAYQNAGEETSLAAAQVIYEILSSVVKRGLKDMASSEAARQVGQEKDEL</sequence>
<dbReference type="InterPro" id="IPR006035">
    <property type="entry name" value="Ureohydrolase"/>
</dbReference>
<proteinExistence type="inferred from homology"/>
<reference evidence="7 8" key="1">
    <citation type="submission" date="2019-06" db="EMBL/GenBank/DDBJ databases">
        <title>Draft genome sequence of the filamentous fungus Phialemoniopsis curvata isolated from diesel fuel.</title>
        <authorList>
            <person name="Varaljay V.A."/>
            <person name="Lyon W.J."/>
            <person name="Crouch A.L."/>
            <person name="Drake C.E."/>
            <person name="Hollomon J.M."/>
            <person name="Nadeau L.J."/>
            <person name="Nunn H.S."/>
            <person name="Stevenson B.S."/>
            <person name="Bojanowski C.L."/>
            <person name="Crookes-Goodson W.J."/>
        </authorList>
    </citation>
    <scope>NUCLEOTIDE SEQUENCE [LARGE SCALE GENOMIC DNA]</scope>
    <source>
        <strain evidence="7 8">D216</strain>
    </source>
</reference>
<dbReference type="GO" id="GO:0033389">
    <property type="term" value="P:putrescine biosynthetic process from arginine, via agmatine"/>
    <property type="evidence" value="ECO:0007669"/>
    <property type="project" value="TreeGrafter"/>
</dbReference>
<evidence type="ECO:0000256" key="4">
    <source>
        <dbReference type="RuleBase" id="RU003684"/>
    </source>
</evidence>
<evidence type="ECO:0000313" key="8">
    <source>
        <dbReference type="Proteomes" id="UP000319257"/>
    </source>
</evidence>
<feature type="region of interest" description="Disordered" evidence="5">
    <location>
        <begin position="342"/>
        <end position="385"/>
    </location>
</feature>
<dbReference type="GO" id="GO:0008783">
    <property type="term" value="F:agmatinase activity"/>
    <property type="evidence" value="ECO:0007669"/>
    <property type="project" value="TreeGrafter"/>
</dbReference>
<dbReference type="PANTHER" id="PTHR11358:SF26">
    <property type="entry name" value="GUANIDINO ACID HYDROLASE, MITOCHONDRIAL"/>
    <property type="match status" value="1"/>
</dbReference>
<dbReference type="FunFam" id="3.40.800.10:FF:000014">
    <property type="entry name" value="Arginase family protein"/>
    <property type="match status" value="1"/>
</dbReference>
<dbReference type="GO" id="GO:0046872">
    <property type="term" value="F:metal ion binding"/>
    <property type="evidence" value="ECO:0007669"/>
    <property type="project" value="UniProtKB-KW"/>
</dbReference>
<dbReference type="InterPro" id="IPR000608">
    <property type="entry name" value="UBC"/>
</dbReference>
<dbReference type="PANTHER" id="PTHR11358">
    <property type="entry name" value="ARGINASE/AGMATINASE"/>
    <property type="match status" value="1"/>
</dbReference>
<protein>
    <recommendedName>
        <fullName evidence="6">UBC core domain-containing protein</fullName>
    </recommendedName>
</protein>
<keyword evidence="2" id="KW-0479">Metal-binding</keyword>
<dbReference type="STRING" id="1093900.A0A507B418"/>
<dbReference type="PROSITE" id="PS50127">
    <property type="entry name" value="UBC_2"/>
    <property type="match status" value="1"/>
</dbReference>
<dbReference type="InterPro" id="IPR016135">
    <property type="entry name" value="UBQ-conjugating_enzyme/RWD"/>
</dbReference>
<evidence type="ECO:0000256" key="3">
    <source>
        <dbReference type="ARBA" id="ARBA00022801"/>
    </source>
</evidence>
<dbReference type="EMBL" id="SKBQ01000046">
    <property type="protein sequence ID" value="TPX11801.1"/>
    <property type="molecule type" value="Genomic_DNA"/>
</dbReference>
<dbReference type="AlphaFoldDB" id="A0A507B418"/>